<keyword evidence="2" id="KW-1185">Reference proteome</keyword>
<organism evidence="2 3">
    <name type="scientific">Bombus terrestris</name>
    <name type="common">Buff-tailed bumblebee</name>
    <name type="synonym">Apis terrestris</name>
    <dbReference type="NCBI Taxonomy" id="30195"/>
    <lineage>
        <taxon>Eukaryota</taxon>
        <taxon>Metazoa</taxon>
        <taxon>Ecdysozoa</taxon>
        <taxon>Arthropoda</taxon>
        <taxon>Hexapoda</taxon>
        <taxon>Insecta</taxon>
        <taxon>Pterygota</taxon>
        <taxon>Neoptera</taxon>
        <taxon>Endopterygota</taxon>
        <taxon>Hymenoptera</taxon>
        <taxon>Apocrita</taxon>
        <taxon>Aculeata</taxon>
        <taxon>Apoidea</taxon>
        <taxon>Anthophila</taxon>
        <taxon>Apidae</taxon>
        <taxon>Bombus</taxon>
        <taxon>Bombus</taxon>
    </lineage>
</organism>
<gene>
    <name evidence="3" type="primary">LOC125385573</name>
</gene>
<dbReference type="GeneID" id="125385573"/>
<reference evidence="3" key="1">
    <citation type="submission" date="2025-08" db="UniProtKB">
        <authorList>
            <consortium name="RefSeq"/>
        </authorList>
    </citation>
    <scope>IDENTIFICATION</scope>
</reference>
<dbReference type="Proteomes" id="UP000835206">
    <property type="component" value="Chromosome 8"/>
</dbReference>
<feature type="region of interest" description="Disordered" evidence="1">
    <location>
        <begin position="1"/>
        <end position="131"/>
    </location>
</feature>
<evidence type="ECO:0000313" key="2">
    <source>
        <dbReference type="Proteomes" id="UP000835206"/>
    </source>
</evidence>
<accession>A0A9C6SL20</accession>
<name>A0A9C6SL20_BOMTE</name>
<dbReference type="RefSeq" id="XP_048264172.1">
    <property type="nucleotide sequence ID" value="XM_048408215.1"/>
</dbReference>
<evidence type="ECO:0000256" key="1">
    <source>
        <dbReference type="SAM" id="MobiDB-lite"/>
    </source>
</evidence>
<dbReference type="AlphaFoldDB" id="A0A9C6SL20"/>
<sequence>MYTGPKEVAKQRGRSTSANATGKERGIGRRVQTTKRTRFLDPARRATGPACTAKDRAFSGEPRPATGRERTERKLGSFPSNFSTSDEEGKEEEVEVGKEIEEETEEGEGGEEGEEEEAREEPEEQEGGRRS</sequence>
<evidence type="ECO:0000313" key="3">
    <source>
        <dbReference type="RefSeq" id="XP_048264172.1"/>
    </source>
</evidence>
<feature type="compositionally biased region" description="Acidic residues" evidence="1">
    <location>
        <begin position="85"/>
        <end position="125"/>
    </location>
</feature>
<dbReference type="KEGG" id="bter:125385573"/>
<proteinExistence type="predicted"/>
<feature type="compositionally biased region" description="Basic and acidic residues" evidence="1">
    <location>
        <begin position="66"/>
        <end position="75"/>
    </location>
</feature>
<protein>
    <submittedName>
        <fullName evidence="3">Cyclin-dependent kinase 11B-like</fullName>
    </submittedName>
</protein>